<name>A0A8H7C388_AGABI</name>
<dbReference type="Proteomes" id="UP000629468">
    <property type="component" value="Unassembled WGS sequence"/>
</dbReference>
<reference evidence="2 3" key="1">
    <citation type="journal article" name="Sci. Rep.">
        <title>Telomere-to-telomere assembled and centromere annotated genomes of the two main subspecies of the button mushroom Agaricus bisporus reveal especially polymorphic chromosome ends.</title>
        <authorList>
            <person name="Sonnenberg A.S.M."/>
            <person name="Sedaghat-Telgerd N."/>
            <person name="Lavrijssen B."/>
            <person name="Ohm R.A."/>
            <person name="Hendrickx P.M."/>
            <person name="Scholtmeijer K."/>
            <person name="Baars J.J.P."/>
            <person name="van Peer A."/>
        </authorList>
    </citation>
    <scope>NUCLEOTIDE SEQUENCE [LARGE SCALE GENOMIC DNA]</scope>
    <source>
        <strain evidence="2 3">H119_p4</strain>
    </source>
</reference>
<feature type="transmembrane region" description="Helical" evidence="1">
    <location>
        <begin position="255"/>
        <end position="273"/>
    </location>
</feature>
<feature type="transmembrane region" description="Helical" evidence="1">
    <location>
        <begin position="377"/>
        <end position="395"/>
    </location>
</feature>
<feature type="transmembrane region" description="Helical" evidence="1">
    <location>
        <begin position="293"/>
        <end position="314"/>
    </location>
</feature>
<dbReference type="AlphaFoldDB" id="A0A8H7C388"/>
<accession>A0A8H7C388</accession>
<organism evidence="2 3">
    <name type="scientific">Agaricus bisporus var. burnettii</name>
    <dbReference type="NCBI Taxonomy" id="192524"/>
    <lineage>
        <taxon>Eukaryota</taxon>
        <taxon>Fungi</taxon>
        <taxon>Dikarya</taxon>
        <taxon>Basidiomycota</taxon>
        <taxon>Agaricomycotina</taxon>
        <taxon>Agaricomycetes</taxon>
        <taxon>Agaricomycetidae</taxon>
        <taxon>Agaricales</taxon>
        <taxon>Agaricineae</taxon>
        <taxon>Agaricaceae</taxon>
        <taxon>Agaricus</taxon>
    </lineage>
</organism>
<evidence type="ECO:0000256" key="1">
    <source>
        <dbReference type="SAM" id="Phobius"/>
    </source>
</evidence>
<sequence length="415" mass="47227">MCARVFGYLSPYSDRLNLSYLYAILLRLTLQLCYPPKPYSGTRLGDPTDPSLPPGIPPISYSPPLITIFYAYLTSLDGDEFLLSCEDYSQHLLSIYICSLKTLETTLSTLPYLPNTMFDSSAESIHFLNPDTYLNRLPPDEGVGYEILRDLTFAVGGAALWDVFAYLPTDISIVRESRFNFVIFCFIASRFFALAHIWLAAMYSAAVDMIIPLNIVYIMAALFYALSKTASSFLFLQRVLAVWHDNKWVRRTSSILWFLDLLSDISAILGGSPTYIPGTIKFRDCGVRPWASISFYCFFIYDTGVVVVITYKIWLAQKELQETRDLRWYHWLSGKALPRLSRSLLTGGMQYYLITVGVVGMTSVIMSAPTFPQVYKSFFPPTLVFLTSSMACRVFRNTKLLNANTYMETVSYWQK</sequence>
<protein>
    <submittedName>
        <fullName evidence="2">Uncharacterized protein</fullName>
    </submittedName>
</protein>
<evidence type="ECO:0000313" key="2">
    <source>
        <dbReference type="EMBL" id="KAF7761210.1"/>
    </source>
</evidence>
<keyword evidence="1" id="KW-0812">Transmembrane</keyword>
<feature type="transmembrane region" description="Helical" evidence="1">
    <location>
        <begin position="215"/>
        <end position="235"/>
    </location>
</feature>
<evidence type="ECO:0000313" key="3">
    <source>
        <dbReference type="Proteomes" id="UP000629468"/>
    </source>
</evidence>
<dbReference type="EMBL" id="JABXXO010000014">
    <property type="protein sequence ID" value="KAF7761210.1"/>
    <property type="molecule type" value="Genomic_DNA"/>
</dbReference>
<feature type="transmembrane region" description="Helical" evidence="1">
    <location>
        <begin position="351"/>
        <end position="371"/>
    </location>
</feature>
<feature type="transmembrane region" description="Helical" evidence="1">
    <location>
        <begin position="181"/>
        <end position="203"/>
    </location>
</feature>
<keyword evidence="1" id="KW-1133">Transmembrane helix</keyword>
<gene>
    <name evidence="2" type="ORF">Agabi119p4_10619</name>
</gene>
<comment type="caution">
    <text evidence="2">The sequence shown here is derived from an EMBL/GenBank/DDBJ whole genome shotgun (WGS) entry which is preliminary data.</text>
</comment>
<proteinExistence type="predicted"/>
<keyword evidence="1" id="KW-0472">Membrane</keyword>